<keyword evidence="5 6" id="KW-0472">Membrane</keyword>
<evidence type="ECO:0000256" key="3">
    <source>
        <dbReference type="ARBA" id="ARBA00022692"/>
    </source>
</evidence>
<comment type="caution">
    <text evidence="8">The sequence shown here is derived from an EMBL/GenBank/DDBJ whole genome shotgun (WGS) entry which is preliminary data.</text>
</comment>
<keyword evidence="2" id="KW-1003">Cell membrane</keyword>
<evidence type="ECO:0000256" key="5">
    <source>
        <dbReference type="ARBA" id="ARBA00023136"/>
    </source>
</evidence>
<feature type="transmembrane region" description="Helical" evidence="6">
    <location>
        <begin position="341"/>
        <end position="363"/>
    </location>
</feature>
<dbReference type="Proteomes" id="UP000565724">
    <property type="component" value="Unassembled WGS sequence"/>
</dbReference>
<sequence>MTGTAQSTGRPGSVREAAGGLGALTLATFVAITTELVPVGLLPQISSDLEVTESIAGLLVTVYALMVAVLAIPLTLGTRRLPRKGLLLCTLVAYTVSNALVGIAPSFGLVAAGRAVGGIAHALFFSLSIGYASRLVLPQVTGRALALVTAGASAGLVLGVPLSTALGIAIGWRNGFLVLAAGCALATLLVALLLPPVSAADDARHPEHTRTDRRTRLGAVSAANTLTYLAQYTVYTYVSVILLATGLSETAVGPVLLGLGAVGLVGTAYAALSLDRNPRRGTLVVHAVMALALLALGLVFPSRVGVLVAAAVWSGAFGAMASVFQAAAIRTRGGSPDVIGALVNATANIGIGGGAALGALVLVGPGLGALPYAGAGLVAVSLVVIAVARRAFPAGIESDE</sequence>
<gene>
    <name evidence="8" type="ORF">HP550_18175</name>
</gene>
<evidence type="ECO:0000256" key="2">
    <source>
        <dbReference type="ARBA" id="ARBA00022475"/>
    </source>
</evidence>
<dbReference type="SUPFAM" id="SSF103473">
    <property type="entry name" value="MFS general substrate transporter"/>
    <property type="match status" value="1"/>
</dbReference>
<evidence type="ECO:0000256" key="6">
    <source>
        <dbReference type="SAM" id="Phobius"/>
    </source>
</evidence>
<dbReference type="InterPro" id="IPR020846">
    <property type="entry name" value="MFS_dom"/>
</dbReference>
<dbReference type="PANTHER" id="PTHR43124:SF3">
    <property type="entry name" value="CHLORAMPHENICOL EFFLUX PUMP RV0191"/>
    <property type="match status" value="1"/>
</dbReference>
<organism evidence="8 9">
    <name type="scientific">Cellulomonas humilata</name>
    <dbReference type="NCBI Taxonomy" id="144055"/>
    <lineage>
        <taxon>Bacteria</taxon>
        <taxon>Bacillati</taxon>
        <taxon>Actinomycetota</taxon>
        <taxon>Actinomycetes</taxon>
        <taxon>Micrococcales</taxon>
        <taxon>Cellulomonadaceae</taxon>
        <taxon>Cellulomonas</taxon>
    </lineage>
</organism>
<dbReference type="GO" id="GO:0005886">
    <property type="term" value="C:plasma membrane"/>
    <property type="evidence" value="ECO:0007669"/>
    <property type="project" value="UniProtKB-SubCell"/>
</dbReference>
<dbReference type="AlphaFoldDB" id="A0A7Y6DZ79"/>
<dbReference type="Pfam" id="PF07690">
    <property type="entry name" value="MFS_1"/>
    <property type="match status" value="1"/>
</dbReference>
<keyword evidence="3 6" id="KW-0812">Transmembrane</keyword>
<evidence type="ECO:0000256" key="1">
    <source>
        <dbReference type="ARBA" id="ARBA00004651"/>
    </source>
</evidence>
<feature type="transmembrane region" description="Helical" evidence="6">
    <location>
        <begin position="306"/>
        <end position="329"/>
    </location>
</feature>
<feature type="transmembrane region" description="Helical" evidence="6">
    <location>
        <begin position="21"/>
        <end position="42"/>
    </location>
</feature>
<dbReference type="PANTHER" id="PTHR43124">
    <property type="entry name" value="PURINE EFFLUX PUMP PBUE"/>
    <property type="match status" value="1"/>
</dbReference>
<dbReference type="InterPro" id="IPR036259">
    <property type="entry name" value="MFS_trans_sf"/>
</dbReference>
<evidence type="ECO:0000256" key="4">
    <source>
        <dbReference type="ARBA" id="ARBA00022989"/>
    </source>
</evidence>
<evidence type="ECO:0000259" key="7">
    <source>
        <dbReference type="PROSITE" id="PS50850"/>
    </source>
</evidence>
<feature type="transmembrane region" description="Helical" evidence="6">
    <location>
        <begin position="217"/>
        <end position="245"/>
    </location>
</feature>
<feature type="domain" description="Major facilitator superfamily (MFS) profile" evidence="7">
    <location>
        <begin position="20"/>
        <end position="391"/>
    </location>
</feature>
<feature type="transmembrane region" description="Helical" evidence="6">
    <location>
        <begin position="118"/>
        <end position="137"/>
    </location>
</feature>
<feature type="transmembrane region" description="Helical" evidence="6">
    <location>
        <begin position="251"/>
        <end position="271"/>
    </location>
</feature>
<dbReference type="Gene3D" id="1.20.1250.20">
    <property type="entry name" value="MFS general substrate transporter like domains"/>
    <property type="match status" value="1"/>
</dbReference>
<feature type="transmembrane region" description="Helical" evidence="6">
    <location>
        <begin position="86"/>
        <end position="112"/>
    </location>
</feature>
<dbReference type="PROSITE" id="PS50850">
    <property type="entry name" value="MFS"/>
    <property type="match status" value="1"/>
</dbReference>
<feature type="transmembrane region" description="Helical" evidence="6">
    <location>
        <begin position="369"/>
        <end position="388"/>
    </location>
</feature>
<protein>
    <submittedName>
        <fullName evidence="8">MFS transporter</fullName>
    </submittedName>
</protein>
<dbReference type="InterPro" id="IPR011701">
    <property type="entry name" value="MFS"/>
</dbReference>
<dbReference type="PRINTS" id="PR01035">
    <property type="entry name" value="TCRTETA"/>
</dbReference>
<accession>A0A7Y6DZ79</accession>
<comment type="subcellular location">
    <subcellularLocation>
        <location evidence="1">Cell membrane</location>
        <topology evidence="1">Multi-pass membrane protein</topology>
    </subcellularLocation>
</comment>
<evidence type="ECO:0000313" key="9">
    <source>
        <dbReference type="Proteomes" id="UP000565724"/>
    </source>
</evidence>
<feature type="transmembrane region" description="Helical" evidence="6">
    <location>
        <begin position="54"/>
        <end position="74"/>
    </location>
</feature>
<proteinExistence type="predicted"/>
<name>A0A7Y6DZ79_9CELL</name>
<dbReference type="CDD" id="cd17324">
    <property type="entry name" value="MFS_NepI_like"/>
    <property type="match status" value="1"/>
</dbReference>
<dbReference type="InterPro" id="IPR001958">
    <property type="entry name" value="Tet-R_TetA/multi-R_MdtG-like"/>
</dbReference>
<evidence type="ECO:0000313" key="8">
    <source>
        <dbReference type="EMBL" id="NUU19180.1"/>
    </source>
</evidence>
<dbReference type="GO" id="GO:0022857">
    <property type="term" value="F:transmembrane transporter activity"/>
    <property type="evidence" value="ECO:0007669"/>
    <property type="project" value="InterPro"/>
</dbReference>
<dbReference type="RefSeq" id="WP_175349086.1">
    <property type="nucleotide sequence ID" value="NZ_JABMCI010000070.1"/>
</dbReference>
<keyword evidence="4 6" id="KW-1133">Transmembrane helix</keyword>
<reference evidence="8 9" key="1">
    <citation type="submission" date="2020-05" db="EMBL/GenBank/DDBJ databases">
        <title>Genome Sequencing of Type Strains.</title>
        <authorList>
            <person name="Lemaire J.F."/>
            <person name="Inderbitzin P."/>
            <person name="Gregorio O.A."/>
            <person name="Collins S.B."/>
            <person name="Wespe N."/>
            <person name="Knight-Connoni V."/>
        </authorList>
    </citation>
    <scope>NUCLEOTIDE SEQUENCE [LARGE SCALE GENOMIC DNA]</scope>
    <source>
        <strain evidence="8 9">ATCC 25174</strain>
    </source>
</reference>
<feature type="transmembrane region" description="Helical" evidence="6">
    <location>
        <begin position="176"/>
        <end position="197"/>
    </location>
</feature>
<feature type="transmembrane region" description="Helical" evidence="6">
    <location>
        <begin position="144"/>
        <end position="170"/>
    </location>
</feature>
<feature type="transmembrane region" description="Helical" evidence="6">
    <location>
        <begin position="283"/>
        <end position="300"/>
    </location>
</feature>
<keyword evidence="9" id="KW-1185">Reference proteome</keyword>
<dbReference type="InterPro" id="IPR050189">
    <property type="entry name" value="MFS_Efflux_Transporters"/>
</dbReference>
<dbReference type="EMBL" id="JABMCI010000070">
    <property type="protein sequence ID" value="NUU19180.1"/>
    <property type="molecule type" value="Genomic_DNA"/>
</dbReference>